<reference evidence="1 2" key="1">
    <citation type="submission" date="2020-04" db="EMBL/GenBank/DDBJ databases">
        <authorList>
            <person name="Hitch T.C.A."/>
            <person name="Wylensek D."/>
            <person name="Clavel T."/>
        </authorList>
    </citation>
    <scope>NUCLEOTIDE SEQUENCE [LARGE SCALE GENOMIC DNA]</scope>
    <source>
        <strain evidence="1 2">BSM-130-P53-3C</strain>
    </source>
</reference>
<gene>
    <name evidence="1" type="ORF">HF844_03595</name>
</gene>
<dbReference type="Proteomes" id="UP000588369">
    <property type="component" value="Unassembled WGS sequence"/>
</dbReference>
<comment type="caution">
    <text evidence="1">The sequence shown here is derived from an EMBL/GenBank/DDBJ whole genome shotgun (WGS) entry which is preliminary data.</text>
</comment>
<dbReference type="InterPro" id="IPR025247">
    <property type="entry name" value="EcoRI-like_methylase"/>
</dbReference>
<evidence type="ECO:0000313" key="1">
    <source>
        <dbReference type="EMBL" id="NME61889.1"/>
    </source>
</evidence>
<dbReference type="EMBL" id="JABAGI010000003">
    <property type="protein sequence ID" value="NME61889.1"/>
    <property type="molecule type" value="Genomic_DNA"/>
</dbReference>
<dbReference type="Pfam" id="PF13651">
    <property type="entry name" value="EcoRI_methylase"/>
    <property type="match status" value="1"/>
</dbReference>
<dbReference type="InterPro" id="IPR002052">
    <property type="entry name" value="DNA_methylase_N6_adenine_CS"/>
</dbReference>
<sequence length="295" mass="33025">MSTSKTRHLDSAAAAPRDEYYTTTRACDNEFTHYDFTGMRVLCPCDDPEHSRIYRWFRDHYHDIGLRDLVACGYRADGTGADGRYDLFGGSARPGVIGRYDGKTETIRDMAGSGDMFAPETVRLMDRADIVVTNPPFSLFRDLLTRVRLHTPHFLLLMPDVAMGYVQVTDMVRDGQARVGYTYTKNFYNPEEGRVEHIAGAHWLTDLPVERAPFTADGDPDAVFDTYDGTDVIDVPRARLIPAGYTGLMGVPVTFLPFCDGAHWRLVSSPNLPGGVTPLIHGRPPFKRIFVQRVG</sequence>
<name>A0A7X9NRH4_9BIFI</name>
<dbReference type="RefSeq" id="WP_168983989.1">
    <property type="nucleotide sequence ID" value="NZ_JABAGI010000003.1"/>
</dbReference>
<dbReference type="GO" id="GO:0008168">
    <property type="term" value="F:methyltransferase activity"/>
    <property type="evidence" value="ECO:0007669"/>
    <property type="project" value="InterPro"/>
</dbReference>
<dbReference type="AlphaFoldDB" id="A0A7X9NRH4"/>
<dbReference type="PROSITE" id="PS00092">
    <property type="entry name" value="N6_MTASE"/>
    <property type="match status" value="1"/>
</dbReference>
<dbReference type="GO" id="GO:0003676">
    <property type="term" value="F:nucleic acid binding"/>
    <property type="evidence" value="ECO:0007669"/>
    <property type="project" value="InterPro"/>
</dbReference>
<protein>
    <submittedName>
        <fullName evidence="1">Uncharacterized protein</fullName>
    </submittedName>
</protein>
<organism evidence="1 2">
    <name type="scientific">Bifidobacterium thermophilum</name>
    <dbReference type="NCBI Taxonomy" id="33905"/>
    <lineage>
        <taxon>Bacteria</taxon>
        <taxon>Bacillati</taxon>
        <taxon>Actinomycetota</taxon>
        <taxon>Actinomycetes</taxon>
        <taxon>Bifidobacteriales</taxon>
        <taxon>Bifidobacteriaceae</taxon>
        <taxon>Bifidobacterium</taxon>
    </lineage>
</organism>
<accession>A0A7X9NRH4</accession>
<dbReference type="GO" id="GO:0032259">
    <property type="term" value="P:methylation"/>
    <property type="evidence" value="ECO:0007669"/>
    <property type="project" value="InterPro"/>
</dbReference>
<evidence type="ECO:0000313" key="2">
    <source>
        <dbReference type="Proteomes" id="UP000588369"/>
    </source>
</evidence>
<proteinExistence type="predicted"/>